<keyword evidence="6" id="KW-1185">Reference proteome</keyword>
<feature type="compositionally biased region" description="Polar residues" evidence="3">
    <location>
        <begin position="83"/>
        <end position="96"/>
    </location>
</feature>
<dbReference type="OrthoDB" id="9791261at2"/>
<keyword evidence="5" id="KW-0614">Plasmid</keyword>
<dbReference type="Gene3D" id="1.20.1600.10">
    <property type="entry name" value="Outer membrane efflux proteins (OEP)"/>
    <property type="match status" value="1"/>
</dbReference>
<dbReference type="EMBL" id="CP013003">
    <property type="protein sequence ID" value="ALL15474.1"/>
    <property type="molecule type" value="Genomic_DNA"/>
</dbReference>
<evidence type="ECO:0000256" key="1">
    <source>
        <dbReference type="ARBA" id="ARBA00007613"/>
    </source>
</evidence>
<proteinExistence type="inferred from homology"/>
<dbReference type="GO" id="GO:0015562">
    <property type="term" value="F:efflux transmembrane transporter activity"/>
    <property type="evidence" value="ECO:0007669"/>
    <property type="project" value="InterPro"/>
</dbReference>
<name>A0A0N7JI83_9CAUL</name>
<geneLocation type="plasmid" evidence="6">
    <name>CB4 Plasmid</name>
</geneLocation>
<dbReference type="AlphaFoldDB" id="A0A0N7JI83"/>
<dbReference type="RefSeq" id="WP_062152069.1">
    <property type="nucleotide sequence ID" value="NZ_CP013003.1"/>
</dbReference>
<dbReference type="PANTHER" id="PTHR30203">
    <property type="entry name" value="OUTER MEMBRANE CATION EFFLUX PROTEIN"/>
    <property type="match status" value="1"/>
</dbReference>
<dbReference type="InterPro" id="IPR010131">
    <property type="entry name" value="MdtP/NodT-like"/>
</dbReference>
<reference evidence="5 6" key="1">
    <citation type="submission" date="2015-10" db="EMBL/GenBank/DDBJ databases">
        <title>Conservation of the essential genome among Caulobacter and Brevundimonas species.</title>
        <authorList>
            <person name="Scott D."/>
            <person name="Ely B."/>
        </authorList>
    </citation>
    <scope>NUCLEOTIDE SEQUENCE [LARGE SCALE GENOMIC DNA]</scope>
    <source>
        <strain evidence="5 6">CB4</strain>
        <plasmid evidence="6">CB4 Plasmid</plasmid>
    </source>
</reference>
<keyword evidence="2" id="KW-0175">Coiled coil</keyword>
<organism evidence="5 6">
    <name type="scientific">Caulobacter henricii</name>
    <dbReference type="NCBI Taxonomy" id="69395"/>
    <lineage>
        <taxon>Bacteria</taxon>
        <taxon>Pseudomonadati</taxon>
        <taxon>Pseudomonadota</taxon>
        <taxon>Alphaproteobacteria</taxon>
        <taxon>Caulobacterales</taxon>
        <taxon>Caulobacteraceae</taxon>
        <taxon>Caulobacter</taxon>
    </lineage>
</organism>
<gene>
    <name evidence="5" type="ORF">AQ619_18490</name>
</gene>
<feature type="chain" id="PRO_5006014238" evidence="4">
    <location>
        <begin position="31"/>
        <end position="420"/>
    </location>
</feature>
<protein>
    <submittedName>
        <fullName evidence="5">Transporter</fullName>
    </submittedName>
</protein>
<dbReference type="SUPFAM" id="SSF56954">
    <property type="entry name" value="Outer membrane efflux proteins (OEP)"/>
    <property type="match status" value="1"/>
</dbReference>
<evidence type="ECO:0000256" key="2">
    <source>
        <dbReference type="SAM" id="Coils"/>
    </source>
</evidence>
<dbReference type="InterPro" id="IPR003423">
    <property type="entry name" value="OMP_efflux"/>
</dbReference>
<sequence>MTLIMRGRLRYAAVSAAAILGALASGRGAAADPAPPFKDLLAQAQANAPRLAEAAASVRQAEGLARQAGARPNPTADIGVENFSGSGPYSGSNNAETTFSISQPLELGGKRGARVAAGRAGLEAARARLVQSKADYAFALAEAYAQAEAAERQVALAQEAVTLSDETLRASRALVEAGKEAELRSLQAQAALTSARASLDQARAERTGAYARLTALAGSAAPFTSLTESLLTVSRATAPQANIDVLATPAVLAAEAEREAAARRVRIERVRAVPDVTISAGVRRFSGDDSTALVAGVSVPIPVFDQNRGNITAAQGELQAAEARLNAARFDAEADIRTALFQIDAAQTRVGAAVEGETTAVEAYRLTRIAYEAGKSPLVELINARRSLAEARAQTIEAQLARLRAEAGLARLQGRPFGDR</sequence>
<dbReference type="Proteomes" id="UP000056905">
    <property type="component" value="Plasmid pCB4"/>
</dbReference>
<dbReference type="KEGG" id="chq:AQ619_18490"/>
<evidence type="ECO:0000313" key="6">
    <source>
        <dbReference type="Proteomes" id="UP000056905"/>
    </source>
</evidence>
<evidence type="ECO:0000256" key="3">
    <source>
        <dbReference type="SAM" id="MobiDB-lite"/>
    </source>
</evidence>
<feature type="signal peptide" evidence="4">
    <location>
        <begin position="1"/>
        <end position="30"/>
    </location>
</feature>
<feature type="coiled-coil region" evidence="2">
    <location>
        <begin position="386"/>
        <end position="413"/>
    </location>
</feature>
<comment type="similarity">
    <text evidence="1">Belongs to the outer membrane factor (OMF) (TC 1.B.17) family.</text>
</comment>
<evidence type="ECO:0000256" key="4">
    <source>
        <dbReference type="SAM" id="SignalP"/>
    </source>
</evidence>
<dbReference type="PANTHER" id="PTHR30203:SF24">
    <property type="entry name" value="BLR4935 PROTEIN"/>
    <property type="match status" value="1"/>
</dbReference>
<accession>A0A0N7JI83</accession>
<feature type="region of interest" description="Disordered" evidence="3">
    <location>
        <begin position="63"/>
        <end position="96"/>
    </location>
</feature>
<evidence type="ECO:0000313" key="5">
    <source>
        <dbReference type="EMBL" id="ALL15474.1"/>
    </source>
</evidence>
<dbReference type="Pfam" id="PF02321">
    <property type="entry name" value="OEP"/>
    <property type="match status" value="2"/>
</dbReference>
<keyword evidence="4" id="KW-0732">Signal</keyword>